<evidence type="ECO:0000256" key="3">
    <source>
        <dbReference type="ARBA" id="ARBA00022448"/>
    </source>
</evidence>
<evidence type="ECO:0000256" key="13">
    <source>
        <dbReference type="ARBA" id="ARBA00067214"/>
    </source>
</evidence>
<feature type="transmembrane region" description="Helical" evidence="16">
    <location>
        <begin position="363"/>
        <end position="383"/>
    </location>
</feature>
<dbReference type="CDD" id="cd11475">
    <property type="entry name" value="SLC5sbd_PutP"/>
    <property type="match status" value="1"/>
</dbReference>
<keyword evidence="7 16" id="KW-1133">Transmembrane helix</keyword>
<dbReference type="Pfam" id="PF00474">
    <property type="entry name" value="SSF"/>
    <property type="match status" value="1"/>
</dbReference>
<feature type="transmembrane region" description="Helical" evidence="16">
    <location>
        <begin position="6"/>
        <end position="26"/>
    </location>
</feature>
<dbReference type="PROSITE" id="PS50283">
    <property type="entry name" value="NA_SOLUT_SYMP_3"/>
    <property type="match status" value="1"/>
</dbReference>
<dbReference type="InterPro" id="IPR018212">
    <property type="entry name" value="Na/solute_symporter_CS"/>
</dbReference>
<dbReference type="InterPro" id="IPR050277">
    <property type="entry name" value="Sodium:Solute_Symporter"/>
</dbReference>
<dbReference type="FunFam" id="1.20.1730.10:FF:000002">
    <property type="entry name" value="Sodium/proline symporter"/>
    <property type="match status" value="1"/>
</dbReference>
<dbReference type="InterPro" id="IPR038377">
    <property type="entry name" value="Na/Glc_symporter_sf"/>
</dbReference>
<evidence type="ECO:0000256" key="6">
    <source>
        <dbReference type="ARBA" id="ARBA00022847"/>
    </source>
</evidence>
<evidence type="ECO:0000256" key="4">
    <source>
        <dbReference type="ARBA" id="ARBA00022475"/>
    </source>
</evidence>
<dbReference type="InterPro" id="IPR001734">
    <property type="entry name" value="Na/solute_symporter"/>
</dbReference>
<keyword evidence="16" id="KW-0997">Cell inner membrane</keyword>
<comment type="function">
    <text evidence="16">Catalyzes the sodium-dependent uptake of extracellular L-proline.</text>
</comment>
<keyword evidence="4" id="KW-1003">Cell membrane</keyword>
<keyword evidence="5 16" id="KW-0812">Transmembrane</keyword>
<accession>A7HXQ9</accession>
<dbReference type="AlphaFoldDB" id="A7HXQ9"/>
<keyword evidence="11 16" id="KW-0739">Sodium transport</keyword>
<dbReference type="GO" id="GO:0005886">
    <property type="term" value="C:plasma membrane"/>
    <property type="evidence" value="ECO:0007669"/>
    <property type="project" value="UniProtKB-SubCell"/>
</dbReference>
<keyword evidence="18" id="KW-1185">Reference proteome</keyword>
<evidence type="ECO:0000256" key="12">
    <source>
        <dbReference type="ARBA" id="ARBA00033708"/>
    </source>
</evidence>
<feature type="transmembrane region" description="Helical" evidence="16">
    <location>
        <begin position="189"/>
        <end position="211"/>
    </location>
</feature>
<evidence type="ECO:0000256" key="1">
    <source>
        <dbReference type="ARBA" id="ARBA00004651"/>
    </source>
</evidence>
<evidence type="ECO:0000256" key="7">
    <source>
        <dbReference type="ARBA" id="ARBA00022989"/>
    </source>
</evidence>
<dbReference type="eggNOG" id="COG0591">
    <property type="taxonomic scope" value="Bacteria"/>
</dbReference>
<reference evidence="17 18" key="1">
    <citation type="journal article" date="2011" name="Stand. Genomic Sci.">
        <title>Complete genome sequence of Parvibaculum lavamentivorans type strain (DS-1(T)).</title>
        <authorList>
            <person name="Schleheck D."/>
            <person name="Weiss M."/>
            <person name="Pitluck S."/>
            <person name="Bruce D."/>
            <person name="Land M.L."/>
            <person name="Han S."/>
            <person name="Saunders E."/>
            <person name="Tapia R."/>
            <person name="Detter C."/>
            <person name="Brettin T."/>
            <person name="Han J."/>
            <person name="Woyke T."/>
            <person name="Goodwin L."/>
            <person name="Pennacchio L."/>
            <person name="Nolan M."/>
            <person name="Cook A.M."/>
            <person name="Kjelleberg S."/>
            <person name="Thomas T."/>
        </authorList>
    </citation>
    <scope>NUCLEOTIDE SEQUENCE [LARGE SCALE GENOMIC DNA]</scope>
    <source>
        <strain evidence="18">DS-1 / DSM 13023 / NCIMB 13966</strain>
    </source>
</reference>
<keyword evidence="10 16" id="KW-0472">Membrane</keyword>
<dbReference type="HOGENOM" id="CLU_018808_15_2_5"/>
<dbReference type="GO" id="GO:0031402">
    <property type="term" value="F:sodium ion binding"/>
    <property type="evidence" value="ECO:0007669"/>
    <property type="project" value="UniProtKB-UniRule"/>
</dbReference>
<feature type="transmembrane region" description="Helical" evidence="16">
    <location>
        <begin position="446"/>
        <end position="467"/>
    </location>
</feature>
<feature type="transmembrane region" description="Helical" evidence="16">
    <location>
        <begin position="124"/>
        <end position="147"/>
    </location>
</feature>
<feature type="transmembrane region" description="Helical" evidence="16">
    <location>
        <begin position="38"/>
        <end position="59"/>
    </location>
</feature>
<organism evidence="17 18">
    <name type="scientific">Parvibaculum lavamentivorans (strain DS-1 / DSM 13023 / NCIMB 13966)</name>
    <dbReference type="NCBI Taxonomy" id="402881"/>
    <lineage>
        <taxon>Bacteria</taxon>
        <taxon>Pseudomonadati</taxon>
        <taxon>Pseudomonadota</taxon>
        <taxon>Alphaproteobacteria</taxon>
        <taxon>Hyphomicrobiales</taxon>
        <taxon>Parvibaculaceae</taxon>
        <taxon>Parvibaculum</taxon>
    </lineage>
</organism>
<evidence type="ECO:0000313" key="17">
    <source>
        <dbReference type="EMBL" id="ABS64692.1"/>
    </source>
</evidence>
<evidence type="ECO:0000256" key="5">
    <source>
        <dbReference type="ARBA" id="ARBA00022692"/>
    </source>
</evidence>
<evidence type="ECO:0000256" key="14">
    <source>
        <dbReference type="ARBA" id="ARBA00082709"/>
    </source>
</evidence>
<sequence length="484" mass="51287">MEVTAVTIILYLLAMLALGVAAYRFTRNLKDYILGGRQLGGAVAALSAGASDMSGWLMLGLPGAIYASGLNQIWIAVGLVAGALLNWRFIARRLRRYTERAGDALTIPDYFENRFADRSRVLRVASAFVILIFFTIYTSAGLVSGAILFEQVFGLDYRIALLVGTVSILSYTAIGGFLGVCWTDTVQGVMMFLALLIVPAVAITSMGGWGATMTATSAVAPAGVFDAFHDTGVIGAVSLMAWGLGYFGQPHTLARFMALRDERDMPAAQMIGMTWMVLALYGAIATGLAGIGYFAAAPLDNPETVFLSLSQSLFNPWIAGILLAAVLAAIMSTVSSQLLVSSSVIAEDFWKRLLRPQAEAGELLNIGRGSVFVISIAAFLLALDRDSSVLSLVAYAWAGFGAAFGPVVVLSLFWRRMTRDGALAGMVVGAVTVIVWKQFSGGIFEIYEILPGFIFASIAIAGVSLLGRAPGPEVVDLHDSVAAG</sequence>
<dbReference type="Proteomes" id="UP000006377">
    <property type="component" value="Chromosome"/>
</dbReference>
<comment type="catalytic activity">
    <reaction evidence="12">
        <text>L-proline(in) + Na(+)(in) = L-proline(out) + Na(+)(out)</text>
        <dbReference type="Rhea" id="RHEA:28967"/>
        <dbReference type="ChEBI" id="CHEBI:29101"/>
        <dbReference type="ChEBI" id="CHEBI:60039"/>
    </reaction>
</comment>
<name>A7HXQ9_PARL1</name>
<dbReference type="EMBL" id="CP000774">
    <property type="protein sequence ID" value="ABS64692.1"/>
    <property type="molecule type" value="Genomic_DNA"/>
</dbReference>
<evidence type="ECO:0000256" key="2">
    <source>
        <dbReference type="ARBA" id="ARBA00006434"/>
    </source>
</evidence>
<dbReference type="NCBIfam" id="TIGR00813">
    <property type="entry name" value="sss"/>
    <property type="match status" value="1"/>
</dbReference>
<dbReference type="GO" id="GO:0015824">
    <property type="term" value="P:proline transport"/>
    <property type="evidence" value="ECO:0007669"/>
    <property type="project" value="UniProtKB-UniRule"/>
</dbReference>
<evidence type="ECO:0000256" key="15">
    <source>
        <dbReference type="RuleBase" id="RU362091"/>
    </source>
</evidence>
<dbReference type="STRING" id="402881.Plav_3085"/>
<evidence type="ECO:0000256" key="10">
    <source>
        <dbReference type="ARBA" id="ARBA00023136"/>
    </source>
</evidence>
<evidence type="ECO:0000313" key="18">
    <source>
        <dbReference type="Proteomes" id="UP000006377"/>
    </source>
</evidence>
<evidence type="ECO:0000256" key="9">
    <source>
        <dbReference type="ARBA" id="ARBA00023065"/>
    </source>
</evidence>
<dbReference type="PANTHER" id="PTHR48086:SF3">
    <property type="entry name" value="SODIUM_PROLINE SYMPORTER"/>
    <property type="match status" value="1"/>
</dbReference>
<comment type="subcellular location">
    <subcellularLocation>
        <location evidence="16">Cell inner membrane</location>
        <topology evidence="16">Multi-pass membrane protein</topology>
    </subcellularLocation>
    <subcellularLocation>
        <location evidence="1">Cell membrane</location>
        <topology evidence="1">Multi-pass membrane protein</topology>
    </subcellularLocation>
</comment>
<keyword evidence="16" id="KW-0029">Amino-acid transport</keyword>
<dbReference type="OrthoDB" id="9764416at2"/>
<evidence type="ECO:0000256" key="11">
    <source>
        <dbReference type="ARBA" id="ARBA00023201"/>
    </source>
</evidence>
<dbReference type="Gene3D" id="1.20.1730.10">
    <property type="entry name" value="Sodium/glucose cotransporter"/>
    <property type="match status" value="1"/>
</dbReference>
<evidence type="ECO:0000256" key="8">
    <source>
        <dbReference type="ARBA" id="ARBA00023053"/>
    </source>
</evidence>
<feature type="transmembrane region" description="Helical" evidence="16">
    <location>
        <begin position="231"/>
        <end position="249"/>
    </location>
</feature>
<dbReference type="PANTHER" id="PTHR48086">
    <property type="entry name" value="SODIUM/PROLINE SYMPORTER-RELATED"/>
    <property type="match status" value="1"/>
</dbReference>
<dbReference type="NCBIfam" id="TIGR02121">
    <property type="entry name" value="Na_Pro_sym"/>
    <property type="match status" value="1"/>
</dbReference>
<feature type="transmembrane region" description="Helical" evidence="16">
    <location>
        <begin position="421"/>
        <end position="440"/>
    </location>
</feature>
<evidence type="ECO:0000256" key="16">
    <source>
        <dbReference type="RuleBase" id="RU366012"/>
    </source>
</evidence>
<keyword evidence="6 16" id="KW-0769">Symport</keyword>
<dbReference type="InterPro" id="IPR011851">
    <property type="entry name" value="Na/Pro_symporter"/>
</dbReference>
<feature type="transmembrane region" description="Helical" evidence="16">
    <location>
        <begin position="316"/>
        <end position="342"/>
    </location>
</feature>
<keyword evidence="9 16" id="KW-0406">Ion transport</keyword>
<dbReference type="RefSeq" id="WP_012112014.1">
    <property type="nucleotide sequence ID" value="NC_009719.1"/>
</dbReference>
<feature type="transmembrane region" description="Helical" evidence="16">
    <location>
        <begin position="270"/>
        <end position="296"/>
    </location>
</feature>
<protein>
    <recommendedName>
        <fullName evidence="13 16">Sodium/proline symporter</fullName>
    </recommendedName>
    <alternativeName>
        <fullName evidence="14 16">Proline permease</fullName>
    </alternativeName>
</protein>
<comment type="similarity">
    <text evidence="2 15">Belongs to the sodium:solute symporter (SSF) (TC 2.A.21) family.</text>
</comment>
<gene>
    <name evidence="17" type="ordered locus">Plav_3085</name>
</gene>
<keyword evidence="3 16" id="KW-0813">Transport</keyword>
<dbReference type="GO" id="GO:0005298">
    <property type="term" value="F:proline:sodium symporter activity"/>
    <property type="evidence" value="ECO:0007669"/>
    <property type="project" value="UniProtKB-UniRule"/>
</dbReference>
<dbReference type="PROSITE" id="PS00457">
    <property type="entry name" value="NA_SOLUT_SYMP_2"/>
    <property type="match status" value="1"/>
</dbReference>
<feature type="transmembrane region" description="Helical" evidence="16">
    <location>
        <begin position="65"/>
        <end position="87"/>
    </location>
</feature>
<feature type="transmembrane region" description="Helical" evidence="16">
    <location>
        <begin position="159"/>
        <end position="182"/>
    </location>
</feature>
<proteinExistence type="inferred from homology"/>
<keyword evidence="8 16" id="KW-0915">Sodium</keyword>
<dbReference type="GO" id="GO:0015193">
    <property type="term" value="F:L-proline transmembrane transporter activity"/>
    <property type="evidence" value="ECO:0007669"/>
    <property type="project" value="TreeGrafter"/>
</dbReference>
<dbReference type="KEGG" id="pla:Plav_3085"/>
<feature type="transmembrane region" description="Helical" evidence="16">
    <location>
        <begin position="395"/>
        <end position="414"/>
    </location>
</feature>